<evidence type="ECO:0000313" key="8">
    <source>
        <dbReference type="Proteomes" id="UP000030151"/>
    </source>
</evidence>
<dbReference type="InterPro" id="IPR051090">
    <property type="entry name" value="Inositol_monoP_superfamily"/>
</dbReference>
<keyword evidence="4" id="KW-0378">Hydrolase</keyword>
<dbReference type="GO" id="GO:0008441">
    <property type="term" value="F:3'(2'),5'-bisphosphate nucleotidase activity"/>
    <property type="evidence" value="ECO:0007669"/>
    <property type="project" value="TreeGrafter"/>
</dbReference>
<sequence>MPSSWERELSVAQSAVLKAARLTKGVLSSVTEVSKADSSPVTVADFAAQALLIGILHAEFPDDKFVGEEDSAVLRRDESLRDKVYALYSAARGDGPASSSSSVDEMLALIDMGGRGTGGPRGRFWAMDPVDGTATFLTGGQYAVSLALLEDGREVLAAVVYPNLRLEGGRIREDSVDGVGLGVMLSGARGEGARVTRLAGLDGPWETERLPRLAASEGGNLHVVDCDRNRASHRRVMSAVCEELGAAFPGTDVWSSHVRYAALIIGGGDFLVRIPSGREAWSCVWDHAGAQLIYREVGGRITDLDGREVDFSRGRYLSGNRGLVMAREGIHDEVLRVARRAVGDGWIE</sequence>
<feature type="binding site" evidence="6">
    <location>
        <position position="68"/>
    </location>
    <ligand>
        <name>Mg(2+)</name>
        <dbReference type="ChEBI" id="CHEBI:18420"/>
        <label>1</label>
        <note>catalytic</note>
    </ligand>
</feature>
<evidence type="ECO:0000256" key="6">
    <source>
        <dbReference type="PIRSR" id="PIRSR600760-2"/>
    </source>
</evidence>
<comment type="cofactor">
    <cofactor evidence="1 6">
        <name>Mg(2+)</name>
        <dbReference type="ChEBI" id="CHEBI:18420"/>
    </cofactor>
</comment>
<evidence type="ECO:0000256" key="4">
    <source>
        <dbReference type="ARBA" id="ARBA00022801"/>
    </source>
</evidence>
<evidence type="ECO:0000256" key="3">
    <source>
        <dbReference type="ARBA" id="ARBA00022723"/>
    </source>
</evidence>
<name>A0A0A1V3Y2_9HYPO</name>
<dbReference type="SUPFAM" id="SSF56655">
    <property type="entry name" value="Carbohydrate phosphatase"/>
    <property type="match status" value="1"/>
</dbReference>
<dbReference type="AlphaFoldDB" id="A0A0A1V3Y2"/>
<keyword evidence="3 6" id="KW-0479">Metal-binding</keyword>
<keyword evidence="5 6" id="KW-0460">Magnesium</keyword>
<dbReference type="Gene3D" id="3.40.190.80">
    <property type="match status" value="1"/>
</dbReference>
<feature type="binding site" evidence="6">
    <location>
        <position position="128"/>
    </location>
    <ligand>
        <name>Mg(2+)</name>
        <dbReference type="ChEBI" id="CHEBI:18420"/>
        <label>1</label>
        <note>catalytic</note>
    </ligand>
</feature>
<dbReference type="GO" id="GO:0000103">
    <property type="term" value="P:sulfate assimilation"/>
    <property type="evidence" value="ECO:0007669"/>
    <property type="project" value="TreeGrafter"/>
</dbReference>
<dbReference type="PANTHER" id="PTHR43200:SF2">
    <property type="entry name" value="3'(2'),5'-BISPHOSPHATE NUCLEOTIDASE"/>
    <property type="match status" value="1"/>
</dbReference>
<protein>
    <submittedName>
        <fullName evidence="7">Inositol monophosphatase family protein</fullName>
    </submittedName>
</protein>
<dbReference type="PRINTS" id="PR00377">
    <property type="entry name" value="IMPHPHTASES"/>
</dbReference>
<feature type="binding site" evidence="6">
    <location>
        <position position="131"/>
    </location>
    <ligand>
        <name>Mg(2+)</name>
        <dbReference type="ChEBI" id="CHEBI:18420"/>
        <label>1</label>
        <note>catalytic</note>
    </ligand>
</feature>
<gene>
    <name evidence="7" type="ORF">X797_002019</name>
</gene>
<dbReference type="InterPro" id="IPR020583">
    <property type="entry name" value="Inositol_monoP_metal-BS"/>
</dbReference>
<proteinExistence type="inferred from homology"/>
<dbReference type="EMBL" id="JELW01000002">
    <property type="protein sequence ID" value="EXV04346.1"/>
    <property type="molecule type" value="Genomic_DNA"/>
</dbReference>
<dbReference type="PROSITE" id="PS00629">
    <property type="entry name" value="IMP_1"/>
    <property type="match status" value="1"/>
</dbReference>
<comment type="caution">
    <text evidence="7">The sequence shown here is derived from an EMBL/GenBank/DDBJ whole genome shotgun (WGS) entry which is preliminary data.</text>
</comment>
<reference evidence="7 8" key="1">
    <citation type="submission" date="2014-02" db="EMBL/GenBank/DDBJ databases">
        <title>The genome sequence of the entomopathogenic fungus Metarhizium robertsii ARSEF 2575.</title>
        <authorList>
            <person name="Giuliano Garisto Donzelli B."/>
            <person name="Roe B.A."/>
            <person name="Macmil S.L."/>
            <person name="Krasnoff S.B."/>
            <person name="Gibson D.M."/>
        </authorList>
    </citation>
    <scope>NUCLEOTIDE SEQUENCE [LARGE SCALE GENOMIC DNA]</scope>
    <source>
        <strain evidence="7 8">ARSEF 2575</strain>
    </source>
</reference>
<dbReference type="HOGENOM" id="CLU_033446_1_1_1"/>
<evidence type="ECO:0000256" key="1">
    <source>
        <dbReference type="ARBA" id="ARBA00001946"/>
    </source>
</evidence>
<dbReference type="CDD" id="cd01517">
    <property type="entry name" value="PAP_phosphatase"/>
    <property type="match status" value="1"/>
</dbReference>
<organism evidence="7 8">
    <name type="scientific">Metarhizium robertsii</name>
    <dbReference type="NCBI Taxonomy" id="568076"/>
    <lineage>
        <taxon>Eukaryota</taxon>
        <taxon>Fungi</taxon>
        <taxon>Dikarya</taxon>
        <taxon>Ascomycota</taxon>
        <taxon>Pezizomycotina</taxon>
        <taxon>Sordariomycetes</taxon>
        <taxon>Hypocreomycetidae</taxon>
        <taxon>Hypocreales</taxon>
        <taxon>Clavicipitaceae</taxon>
        <taxon>Metarhizium</taxon>
    </lineage>
</organism>
<comment type="similarity">
    <text evidence="2">Belongs to the inositol monophosphatase superfamily.</text>
</comment>
<dbReference type="Proteomes" id="UP000030151">
    <property type="component" value="Unassembled WGS sequence"/>
</dbReference>
<accession>A0A0A1V3Y2</accession>
<dbReference type="Gene3D" id="3.30.540.10">
    <property type="entry name" value="Fructose-1,6-Bisphosphatase, subunit A, domain 1"/>
    <property type="match status" value="1"/>
</dbReference>
<evidence type="ECO:0000313" key="7">
    <source>
        <dbReference type="EMBL" id="EXV04346.1"/>
    </source>
</evidence>
<evidence type="ECO:0000256" key="2">
    <source>
        <dbReference type="ARBA" id="ARBA00009759"/>
    </source>
</evidence>
<dbReference type="Pfam" id="PF00459">
    <property type="entry name" value="Inositol_P"/>
    <property type="match status" value="1"/>
</dbReference>
<dbReference type="PANTHER" id="PTHR43200">
    <property type="entry name" value="PHOSPHATASE"/>
    <property type="match status" value="1"/>
</dbReference>
<feature type="binding site" evidence="6">
    <location>
        <position position="286"/>
    </location>
    <ligand>
        <name>Mg(2+)</name>
        <dbReference type="ChEBI" id="CHEBI:18420"/>
        <label>1</label>
        <note>catalytic</note>
    </ligand>
</feature>
<dbReference type="OrthoDB" id="411145at2759"/>
<evidence type="ECO:0000256" key="5">
    <source>
        <dbReference type="ARBA" id="ARBA00022842"/>
    </source>
</evidence>
<dbReference type="InterPro" id="IPR000760">
    <property type="entry name" value="Inositol_monophosphatase-like"/>
</dbReference>
<dbReference type="GO" id="GO:0046872">
    <property type="term" value="F:metal ion binding"/>
    <property type="evidence" value="ECO:0007669"/>
    <property type="project" value="UniProtKB-KW"/>
</dbReference>